<evidence type="ECO:0000256" key="3">
    <source>
        <dbReference type="ARBA" id="ARBA00022598"/>
    </source>
</evidence>
<dbReference type="Pfam" id="PF07973">
    <property type="entry name" value="tRNA_SAD"/>
    <property type="match status" value="1"/>
</dbReference>
<dbReference type="SUPFAM" id="SSF50447">
    <property type="entry name" value="Translation proteins"/>
    <property type="match status" value="1"/>
</dbReference>
<evidence type="ECO:0000256" key="12">
    <source>
        <dbReference type="SAM" id="Coils"/>
    </source>
</evidence>
<dbReference type="InterPro" id="IPR018162">
    <property type="entry name" value="Ala-tRNA-ligase_IIc_anticod-bd"/>
</dbReference>
<feature type="domain" description="Alanyl-transfer RNA synthetases family profile" evidence="13">
    <location>
        <begin position="1"/>
        <end position="710"/>
    </location>
</feature>
<keyword evidence="2 11" id="KW-0820">tRNA-binding</keyword>
<dbReference type="InterPro" id="IPR018165">
    <property type="entry name" value="Ala-tRNA-synth_IIc_core"/>
</dbReference>
<dbReference type="Gene3D" id="2.40.30.130">
    <property type="match status" value="1"/>
</dbReference>
<comment type="domain">
    <text evidence="11">Consists of three domains; the N-terminal catalytic domain, the editing domain and the C-terminal C-Ala domain. The editing domain removes incorrectly charged amino acids, while the C-Ala domain, along with tRNA(Ala), serves as a bridge to cooperatively bring together the editing and aminoacylation centers thus stimulating deacylation of misacylated tRNAs.</text>
</comment>
<dbReference type="GO" id="GO:0005737">
    <property type="term" value="C:cytoplasm"/>
    <property type="evidence" value="ECO:0007669"/>
    <property type="project" value="UniProtKB-SubCell"/>
</dbReference>
<dbReference type="Gene3D" id="3.30.54.20">
    <property type="match status" value="1"/>
</dbReference>
<keyword evidence="9 11" id="KW-0648">Protein biosynthesis</keyword>
<dbReference type="GO" id="GO:0008270">
    <property type="term" value="F:zinc ion binding"/>
    <property type="evidence" value="ECO:0007669"/>
    <property type="project" value="UniProtKB-UniRule"/>
</dbReference>
<protein>
    <recommendedName>
        <fullName evidence="11">Alanine--tRNA ligase</fullName>
        <ecNumber evidence="11">6.1.1.7</ecNumber>
    </recommendedName>
    <alternativeName>
        <fullName evidence="11">Alanyl-tRNA synthetase</fullName>
        <shortName evidence="11">AlaRS</shortName>
    </alternativeName>
</protein>
<evidence type="ECO:0000256" key="7">
    <source>
        <dbReference type="ARBA" id="ARBA00022840"/>
    </source>
</evidence>
<dbReference type="KEGG" id="fax:FUAX_12510"/>
<dbReference type="PROSITE" id="PS50860">
    <property type="entry name" value="AA_TRNA_LIGASE_II_ALA"/>
    <property type="match status" value="1"/>
</dbReference>
<evidence type="ECO:0000256" key="4">
    <source>
        <dbReference type="ARBA" id="ARBA00022723"/>
    </source>
</evidence>
<comment type="cofactor">
    <cofactor evidence="11">
        <name>Zn(2+)</name>
        <dbReference type="ChEBI" id="CHEBI:29105"/>
    </cofactor>
    <text evidence="11">Binds 1 zinc ion per subunit.</text>
</comment>
<evidence type="ECO:0000256" key="9">
    <source>
        <dbReference type="ARBA" id="ARBA00022917"/>
    </source>
</evidence>
<dbReference type="GO" id="GO:0002161">
    <property type="term" value="F:aminoacyl-tRNA deacylase activity"/>
    <property type="evidence" value="ECO:0007669"/>
    <property type="project" value="TreeGrafter"/>
</dbReference>
<dbReference type="EC" id="6.1.1.7" evidence="11"/>
<dbReference type="Pfam" id="PF02272">
    <property type="entry name" value="DHHA1"/>
    <property type="match status" value="1"/>
</dbReference>
<comment type="function">
    <text evidence="11">Catalyzes the attachment of alanine to tRNA(Ala) in a two-step reaction: alanine is first activated by ATP to form Ala-AMP and then transferred to the acceptor end of tRNA(Ala). Also edits incorrectly charged Ser-tRNA(Ala) and Gly-tRNA(Ala) via its editing domain.</text>
</comment>
<dbReference type="FunFam" id="3.30.980.10:FF:000004">
    <property type="entry name" value="Alanine--tRNA ligase, cytoplasmic"/>
    <property type="match status" value="1"/>
</dbReference>
<feature type="binding site" evidence="11">
    <location>
        <position position="667"/>
    </location>
    <ligand>
        <name>Zn(2+)</name>
        <dbReference type="ChEBI" id="CHEBI:29105"/>
    </ligand>
</feature>
<dbReference type="Gene3D" id="3.10.310.40">
    <property type="match status" value="1"/>
</dbReference>
<keyword evidence="15" id="KW-1185">Reference proteome</keyword>
<dbReference type="FunFam" id="3.30.930.10:FF:000011">
    <property type="entry name" value="Alanine--tRNA ligase, cytoplasmic"/>
    <property type="match status" value="1"/>
</dbReference>
<dbReference type="Gene3D" id="3.30.930.10">
    <property type="entry name" value="Bira Bifunctional Protein, Domain 2"/>
    <property type="match status" value="1"/>
</dbReference>
<dbReference type="GO" id="GO:0005524">
    <property type="term" value="F:ATP binding"/>
    <property type="evidence" value="ECO:0007669"/>
    <property type="project" value="UniProtKB-UniRule"/>
</dbReference>
<feature type="binding site" evidence="11">
    <location>
        <position position="563"/>
    </location>
    <ligand>
        <name>Zn(2+)</name>
        <dbReference type="ChEBI" id="CHEBI:29105"/>
    </ligand>
</feature>
<dbReference type="InterPro" id="IPR023033">
    <property type="entry name" value="Ala_tRNA_ligase_euk/bac"/>
</dbReference>
<organism evidence="14 15">
    <name type="scientific">Fulvitalea axinellae</name>
    <dbReference type="NCBI Taxonomy" id="1182444"/>
    <lineage>
        <taxon>Bacteria</taxon>
        <taxon>Pseudomonadati</taxon>
        <taxon>Bacteroidota</taxon>
        <taxon>Cytophagia</taxon>
        <taxon>Cytophagales</taxon>
        <taxon>Persicobacteraceae</taxon>
        <taxon>Fulvitalea</taxon>
    </lineage>
</organism>
<keyword evidence="4 11" id="KW-0479">Metal-binding</keyword>
<dbReference type="InterPro" id="IPR018163">
    <property type="entry name" value="Thr/Ala-tRNA-synth_IIc_edit"/>
</dbReference>
<dbReference type="RefSeq" id="WP_338394054.1">
    <property type="nucleotide sequence ID" value="NZ_AP025314.1"/>
</dbReference>
<dbReference type="InterPro" id="IPR003156">
    <property type="entry name" value="DHHA1_dom"/>
</dbReference>
<evidence type="ECO:0000256" key="1">
    <source>
        <dbReference type="ARBA" id="ARBA00008226"/>
    </source>
</evidence>
<dbReference type="GO" id="GO:0006419">
    <property type="term" value="P:alanyl-tRNA aminoacylation"/>
    <property type="evidence" value="ECO:0007669"/>
    <property type="project" value="UniProtKB-UniRule"/>
</dbReference>
<dbReference type="GO" id="GO:0000049">
    <property type="term" value="F:tRNA binding"/>
    <property type="evidence" value="ECO:0007669"/>
    <property type="project" value="UniProtKB-KW"/>
</dbReference>
<evidence type="ECO:0000313" key="15">
    <source>
        <dbReference type="Proteomes" id="UP001348817"/>
    </source>
</evidence>
<evidence type="ECO:0000256" key="11">
    <source>
        <dbReference type="HAMAP-Rule" id="MF_00036"/>
    </source>
</evidence>
<dbReference type="Proteomes" id="UP001348817">
    <property type="component" value="Chromosome"/>
</dbReference>
<dbReference type="PANTHER" id="PTHR11777">
    <property type="entry name" value="ALANYL-TRNA SYNTHETASE"/>
    <property type="match status" value="1"/>
</dbReference>
<keyword evidence="6 11" id="KW-0862">Zinc</keyword>
<dbReference type="SMART" id="SM00863">
    <property type="entry name" value="tRNA_SAD"/>
    <property type="match status" value="1"/>
</dbReference>
<evidence type="ECO:0000256" key="8">
    <source>
        <dbReference type="ARBA" id="ARBA00022884"/>
    </source>
</evidence>
<gene>
    <name evidence="11 14" type="primary">alaS</name>
    <name evidence="14" type="ORF">FUAX_12510</name>
</gene>
<evidence type="ECO:0000256" key="10">
    <source>
        <dbReference type="ARBA" id="ARBA00023146"/>
    </source>
</evidence>
<keyword evidence="5 11" id="KW-0547">Nucleotide-binding</keyword>
<keyword evidence="3 11" id="KW-0436">Ligase</keyword>
<comment type="catalytic activity">
    <reaction evidence="11">
        <text>tRNA(Ala) + L-alanine + ATP = L-alanyl-tRNA(Ala) + AMP + diphosphate</text>
        <dbReference type="Rhea" id="RHEA:12540"/>
        <dbReference type="Rhea" id="RHEA-COMP:9657"/>
        <dbReference type="Rhea" id="RHEA-COMP:9923"/>
        <dbReference type="ChEBI" id="CHEBI:30616"/>
        <dbReference type="ChEBI" id="CHEBI:33019"/>
        <dbReference type="ChEBI" id="CHEBI:57972"/>
        <dbReference type="ChEBI" id="CHEBI:78442"/>
        <dbReference type="ChEBI" id="CHEBI:78497"/>
        <dbReference type="ChEBI" id="CHEBI:456215"/>
        <dbReference type="EC" id="6.1.1.7"/>
    </reaction>
</comment>
<dbReference type="SUPFAM" id="SSF101353">
    <property type="entry name" value="Putative anticodon-binding domain of alanyl-tRNA synthetase (AlaRS)"/>
    <property type="match status" value="1"/>
</dbReference>
<evidence type="ECO:0000313" key="14">
    <source>
        <dbReference type="EMBL" id="BDD08819.1"/>
    </source>
</evidence>
<dbReference type="AlphaFoldDB" id="A0AAU9C9U9"/>
<evidence type="ECO:0000259" key="13">
    <source>
        <dbReference type="PROSITE" id="PS50860"/>
    </source>
</evidence>
<reference evidence="14 15" key="1">
    <citation type="submission" date="2021-12" db="EMBL/GenBank/DDBJ databases">
        <title>Genome sequencing of bacteria with rrn-lacking chromosome and rrn-plasmid.</title>
        <authorList>
            <person name="Anda M."/>
            <person name="Iwasaki W."/>
        </authorList>
    </citation>
    <scope>NUCLEOTIDE SEQUENCE [LARGE SCALE GENOMIC DNA]</scope>
    <source>
        <strain evidence="14 15">DSM 100852</strain>
    </source>
</reference>
<dbReference type="Pfam" id="PF01411">
    <property type="entry name" value="tRNA-synt_2c"/>
    <property type="match status" value="1"/>
</dbReference>
<keyword evidence="10 11" id="KW-0030">Aminoacyl-tRNA synthetase</keyword>
<dbReference type="SUPFAM" id="SSF55681">
    <property type="entry name" value="Class II aaRS and biotin synthetases"/>
    <property type="match status" value="1"/>
</dbReference>
<keyword evidence="8 11" id="KW-0694">RNA-binding</keyword>
<dbReference type="HAMAP" id="MF_00036_B">
    <property type="entry name" value="Ala_tRNA_synth_B"/>
    <property type="match status" value="1"/>
</dbReference>
<keyword evidence="11" id="KW-0963">Cytoplasm</keyword>
<comment type="subcellular location">
    <subcellularLocation>
        <location evidence="11">Cytoplasm</location>
    </subcellularLocation>
</comment>
<dbReference type="CDD" id="cd00673">
    <property type="entry name" value="AlaRS_core"/>
    <property type="match status" value="1"/>
</dbReference>
<feature type="binding site" evidence="11">
    <location>
        <position position="567"/>
    </location>
    <ligand>
        <name>Zn(2+)</name>
        <dbReference type="ChEBI" id="CHEBI:29105"/>
    </ligand>
</feature>
<dbReference type="InterPro" id="IPR050058">
    <property type="entry name" value="Ala-tRNA_ligase"/>
</dbReference>
<feature type="coiled-coil region" evidence="12">
    <location>
        <begin position="728"/>
        <end position="759"/>
    </location>
</feature>
<keyword evidence="12" id="KW-0175">Coiled coil</keyword>
<sequence length="873" mass="97836">MDSKSIRRAFLDFFREKGHKAVQSAPIVVKDDPTLMFTNAGMNQFKDYFLGNKQAEAKRVANSQKCLRVSGKHNDLEEVGIDTYHHTMFEMLGNWSFGDYFKKEAIAWAWELLTETYKLPKDRLYVTIFEGDTKENLERDQEAYNFWKEWVAEERILNGNKKDNFWEMGETGPCGPCSEIHIDLRPEDEIAKTPGKDLVNEDHPLVVEIWNLVFMQYNRLLSGALEPLPAQHVDTGMGFERLAMAIQGKKSNYDTDVFQPMIQFIAKKSGVTYGENDKTDIALRVIVDHIRAITFSIADGQLPSNNKAGYVIRRILRRAVRYGFTFLNFKEPFLHELVPSLAEQFDEVFPEVKKQEEFIIKVVREEEVAFLRTLEIGLRKMEQIKEELRQKDEITIDGKIAFELYDTFGFPLDLTALIARENGLVVDEAGFDKEMAEQKARSRNAAATETGDWTFVNDEQDVEFVGYDMLETEAKIIKYREVKQKKGSVIQIVLDRTPFYAESGGQAGDTGYIEFDGKKTSIIDTKKENDLIVHFVKELPADVSGTFKCVVNATKRRDTANNHSATHLLHSALRSVLGDHVQQRGSFVSEKVLRFDFSHFSKVTDEEIAEVESIVNGKIRENIALYEERNVPIATAQAMGATALFGEKYGEFVRVITFDPNYSVELCGGTHVLATGQIGSIKIVSESSVAAGVRRIEAVTGIEAEKFNVKQNAILEEIKALLKNPKDIVKATQQLVEEKAKLSKEIERMNLEKVGALKQTLLNGITDKDGVNQIIAKVAVPSADALKKLAFEIKNEVENVFMVLAVDVAGKPQVAVVVADNLVKDKGLNAGQIVRELAKEIKGGGGGQPFFATAGGKDLSGLDNVVAKAEGLL</sequence>
<proteinExistence type="inferred from homology"/>
<keyword evidence="7 11" id="KW-0067">ATP-binding</keyword>
<dbReference type="InterPro" id="IPR045864">
    <property type="entry name" value="aa-tRNA-synth_II/BPL/LPL"/>
</dbReference>
<name>A0AAU9C9U9_9BACT</name>
<comment type="similarity">
    <text evidence="1 11">Belongs to the class-II aminoacyl-tRNA synthetase family.</text>
</comment>
<evidence type="ECO:0000256" key="6">
    <source>
        <dbReference type="ARBA" id="ARBA00022833"/>
    </source>
</evidence>
<feature type="binding site" evidence="11">
    <location>
        <position position="671"/>
    </location>
    <ligand>
        <name>Zn(2+)</name>
        <dbReference type="ChEBI" id="CHEBI:29105"/>
    </ligand>
</feature>
<dbReference type="Gene3D" id="3.30.980.10">
    <property type="entry name" value="Threonyl-trna Synthetase, Chain A, domain 2"/>
    <property type="match status" value="1"/>
</dbReference>
<dbReference type="InterPro" id="IPR018164">
    <property type="entry name" value="Ala-tRNA-synth_IIc_N"/>
</dbReference>
<dbReference type="GO" id="GO:0004813">
    <property type="term" value="F:alanine-tRNA ligase activity"/>
    <property type="evidence" value="ECO:0007669"/>
    <property type="project" value="UniProtKB-UniRule"/>
</dbReference>
<dbReference type="EMBL" id="AP025314">
    <property type="protein sequence ID" value="BDD08819.1"/>
    <property type="molecule type" value="Genomic_DNA"/>
</dbReference>
<dbReference type="SUPFAM" id="SSF55186">
    <property type="entry name" value="ThrRS/AlaRS common domain"/>
    <property type="match status" value="1"/>
</dbReference>
<evidence type="ECO:0000256" key="5">
    <source>
        <dbReference type="ARBA" id="ARBA00022741"/>
    </source>
</evidence>
<dbReference type="NCBIfam" id="TIGR00344">
    <property type="entry name" value="alaS"/>
    <property type="match status" value="1"/>
</dbReference>
<dbReference type="PANTHER" id="PTHR11777:SF9">
    <property type="entry name" value="ALANINE--TRNA LIGASE, CYTOPLASMIC"/>
    <property type="match status" value="1"/>
</dbReference>
<accession>A0AAU9C9U9</accession>
<dbReference type="FunFam" id="3.10.310.40:FF:000001">
    <property type="entry name" value="Alanine--tRNA ligase"/>
    <property type="match status" value="1"/>
</dbReference>
<dbReference type="InterPro" id="IPR012947">
    <property type="entry name" value="tRNA_SAD"/>
</dbReference>
<dbReference type="InterPro" id="IPR002318">
    <property type="entry name" value="Ala-tRNA-lgiase_IIc"/>
</dbReference>
<dbReference type="PRINTS" id="PR00980">
    <property type="entry name" value="TRNASYNTHALA"/>
</dbReference>
<dbReference type="InterPro" id="IPR009000">
    <property type="entry name" value="Transl_B-barrel_sf"/>
</dbReference>
<evidence type="ECO:0000256" key="2">
    <source>
        <dbReference type="ARBA" id="ARBA00022555"/>
    </source>
</evidence>